<name>A0A9X5AN88_9FIRM</name>
<accession>A0A9X5AN88</accession>
<dbReference type="PANTHER" id="PTHR21366">
    <property type="entry name" value="GLYOXALASE FAMILY PROTEIN"/>
    <property type="match status" value="1"/>
</dbReference>
<proteinExistence type="predicted"/>
<dbReference type="EMBL" id="WMQE01000004">
    <property type="protein sequence ID" value="MTK20415.1"/>
    <property type="molecule type" value="Genomic_DNA"/>
</dbReference>
<reference evidence="2 3" key="1">
    <citation type="journal article" date="2019" name="Nat. Med.">
        <title>A library of human gut bacterial isolates paired with longitudinal multiomics data enables mechanistic microbiome research.</title>
        <authorList>
            <person name="Poyet M."/>
            <person name="Groussin M."/>
            <person name="Gibbons S.M."/>
            <person name="Avila-Pacheco J."/>
            <person name="Jiang X."/>
            <person name="Kearney S.M."/>
            <person name="Perrotta A.R."/>
            <person name="Berdy B."/>
            <person name="Zhao S."/>
            <person name="Lieberman T.D."/>
            <person name="Swanson P.K."/>
            <person name="Smith M."/>
            <person name="Roesemann S."/>
            <person name="Alexander J.E."/>
            <person name="Rich S.A."/>
            <person name="Livny J."/>
            <person name="Vlamakis H."/>
            <person name="Clish C."/>
            <person name="Bullock K."/>
            <person name="Deik A."/>
            <person name="Scott J."/>
            <person name="Pierce K.A."/>
            <person name="Xavier R.J."/>
            <person name="Alm E.J."/>
        </authorList>
    </citation>
    <scope>NUCLEOTIDE SEQUENCE [LARGE SCALE GENOMIC DNA]</scope>
    <source>
        <strain evidence="2 3">BIOML-A198</strain>
    </source>
</reference>
<protein>
    <submittedName>
        <fullName evidence="2">Glyoxalase/bleomycin resistance/dioxygenase family protein</fullName>
    </submittedName>
</protein>
<dbReference type="AlphaFoldDB" id="A0A9X5AN88"/>
<dbReference type="InterPro" id="IPR050383">
    <property type="entry name" value="GlyoxalaseI/FosfomycinResist"/>
</dbReference>
<organism evidence="2 3">
    <name type="scientific">Turicibacter sanguinis</name>
    <dbReference type="NCBI Taxonomy" id="154288"/>
    <lineage>
        <taxon>Bacteria</taxon>
        <taxon>Bacillati</taxon>
        <taxon>Bacillota</taxon>
        <taxon>Erysipelotrichia</taxon>
        <taxon>Erysipelotrichales</taxon>
        <taxon>Turicibacteraceae</taxon>
        <taxon>Turicibacter</taxon>
    </lineage>
</organism>
<dbReference type="Proteomes" id="UP000487649">
    <property type="component" value="Unassembled WGS sequence"/>
</dbReference>
<dbReference type="RefSeq" id="WP_006784972.1">
    <property type="nucleotide sequence ID" value="NZ_CABJBH010000007.1"/>
</dbReference>
<dbReference type="Pfam" id="PF00903">
    <property type="entry name" value="Glyoxalase"/>
    <property type="match status" value="1"/>
</dbReference>
<evidence type="ECO:0000313" key="3">
    <source>
        <dbReference type="Proteomes" id="UP000487649"/>
    </source>
</evidence>
<dbReference type="PROSITE" id="PS51819">
    <property type="entry name" value="VOC"/>
    <property type="match status" value="1"/>
</dbReference>
<sequence>MSIKMMHHVCIQTEKYEESLEFYMRILGFEIVQETPNFHNRAFNTWLKLGNFMIELQTAKQGETLNPWSSLNEGIVHLCFLVDNVFEEIERIQQLGYEHFKIKNGEIVYKVEDGYLFKIKAPEGTEIEIRDL</sequence>
<evidence type="ECO:0000259" key="1">
    <source>
        <dbReference type="PROSITE" id="PS51819"/>
    </source>
</evidence>
<dbReference type="SUPFAM" id="SSF54593">
    <property type="entry name" value="Glyoxalase/Bleomycin resistance protein/Dihydroxybiphenyl dioxygenase"/>
    <property type="match status" value="1"/>
</dbReference>
<feature type="domain" description="VOC" evidence="1">
    <location>
        <begin position="5"/>
        <end position="132"/>
    </location>
</feature>
<comment type="caution">
    <text evidence="2">The sequence shown here is derived from an EMBL/GenBank/DDBJ whole genome shotgun (WGS) entry which is preliminary data.</text>
</comment>
<dbReference type="InterPro" id="IPR004360">
    <property type="entry name" value="Glyas_Fos-R_dOase_dom"/>
</dbReference>
<evidence type="ECO:0000313" key="2">
    <source>
        <dbReference type="EMBL" id="MTK20415.1"/>
    </source>
</evidence>
<dbReference type="Gene3D" id="3.10.180.10">
    <property type="entry name" value="2,3-Dihydroxybiphenyl 1,2-Dioxygenase, domain 1"/>
    <property type="match status" value="1"/>
</dbReference>
<dbReference type="InterPro" id="IPR029068">
    <property type="entry name" value="Glyas_Bleomycin-R_OHBP_Dase"/>
</dbReference>
<gene>
    <name evidence="2" type="ORF">GMA92_03040</name>
</gene>
<dbReference type="InterPro" id="IPR037523">
    <property type="entry name" value="VOC_core"/>
</dbReference>